<dbReference type="GO" id="GO:0016020">
    <property type="term" value="C:membrane"/>
    <property type="evidence" value="ECO:0007669"/>
    <property type="project" value="TreeGrafter"/>
</dbReference>
<feature type="transmembrane region" description="Helical" evidence="1">
    <location>
        <begin position="77"/>
        <end position="96"/>
    </location>
</feature>
<dbReference type="GO" id="GO:0016747">
    <property type="term" value="F:acyltransferase activity, transferring groups other than amino-acyl groups"/>
    <property type="evidence" value="ECO:0007669"/>
    <property type="project" value="InterPro"/>
</dbReference>
<dbReference type="InterPro" id="IPR050879">
    <property type="entry name" value="Acyltransferase_3"/>
</dbReference>
<evidence type="ECO:0000313" key="5">
    <source>
        <dbReference type="Proteomes" id="UP000321307"/>
    </source>
</evidence>
<accession>A0A9X9C4B4</accession>
<feature type="transmembrane region" description="Helical" evidence="1">
    <location>
        <begin position="227"/>
        <end position="243"/>
    </location>
</feature>
<sequence length="650" mass="73048">MTSTARVFRHDINGLRAWAVIAVVLFHFGIPGFAGGFVGVDVFFVISGFLMTQIIVSGLETGKFSIWHFYLARARRIIPALMALCITLLVLGWFFLVSTDYTTLAKHVLTAILFVSNVKFWREAGYFDADSHEKWLLHTWSLSVEWQFYIILPIALVFMARLWSTRGIQLTIFVGLILSFALSCYLAIRSPSAAFYLLPTRAWEMLAGGAVWGLTRNVQLHGTSAKWLEWSGFTLIIAAITLFNPGMAWPGLYAAMPVTGAMLVLAASRQNSLFTSNYLAERLGVSSYSIYLWHWPIVVFLGYNNAASSWYWLIAGIILSLILGELSLRMIENPARKRLSRQTAWGNAFTIATCTAIIGFASIALFKINFPNRVPQKIDVVANESLNVIPNRDKCIASTSTRSPECIYGGHDIKAVVVGDSHADAMLTGVVAALPNKNDGVLDLTYASCPTLFGAKMVPGEVPGNQCHEFNQWERERLKRIDRTIPLVIINRSSVYAFGQHNIVAKMNMPMVYFSKIYSRPTPEFLKEFKKDLVATACELAVDHPVFMVRPTPEMMLDVPKTLSRSMMLGKSMHIYLSEEDYHKRHQFVWEAQDEAAEKCGVKILNPLPMLCKNGLCESTHNGRPIYYDDDHLSEYGNKLLVPMFQQIFL</sequence>
<dbReference type="InterPro" id="IPR043968">
    <property type="entry name" value="SGNH"/>
</dbReference>
<dbReference type="Pfam" id="PF19040">
    <property type="entry name" value="SGNH"/>
    <property type="match status" value="1"/>
</dbReference>
<organism evidence="4 5">
    <name type="scientific">Serratia ureilytica</name>
    <dbReference type="NCBI Taxonomy" id="300181"/>
    <lineage>
        <taxon>Bacteria</taxon>
        <taxon>Pseudomonadati</taxon>
        <taxon>Pseudomonadota</taxon>
        <taxon>Gammaproteobacteria</taxon>
        <taxon>Enterobacterales</taxon>
        <taxon>Yersiniaceae</taxon>
        <taxon>Serratia</taxon>
    </lineage>
</organism>
<keyword evidence="1" id="KW-0812">Transmembrane</keyword>
<dbReference type="AlphaFoldDB" id="A0A9X9C4B4"/>
<feature type="domain" description="Acyltransferase 3" evidence="2">
    <location>
        <begin position="10"/>
        <end position="323"/>
    </location>
</feature>
<keyword evidence="4" id="KW-0012">Acyltransferase</keyword>
<feature type="domain" description="SGNH" evidence="3">
    <location>
        <begin position="402"/>
        <end position="647"/>
    </location>
</feature>
<dbReference type="PANTHER" id="PTHR23028:SF53">
    <property type="entry name" value="ACYL_TRANSF_3 DOMAIN-CONTAINING PROTEIN"/>
    <property type="match status" value="1"/>
</dbReference>
<feature type="transmembrane region" description="Helical" evidence="1">
    <location>
        <begin position="194"/>
        <end position="215"/>
    </location>
</feature>
<dbReference type="PANTHER" id="PTHR23028">
    <property type="entry name" value="ACETYLTRANSFERASE"/>
    <property type="match status" value="1"/>
</dbReference>
<feature type="transmembrane region" description="Helical" evidence="1">
    <location>
        <begin position="146"/>
        <end position="163"/>
    </location>
</feature>
<feature type="transmembrane region" description="Helical" evidence="1">
    <location>
        <begin position="170"/>
        <end position="188"/>
    </location>
</feature>
<protein>
    <submittedName>
        <fullName evidence="4">Acyltransferase</fullName>
    </submittedName>
</protein>
<feature type="transmembrane region" description="Helical" evidence="1">
    <location>
        <begin position="348"/>
        <end position="366"/>
    </location>
</feature>
<evidence type="ECO:0000259" key="3">
    <source>
        <dbReference type="Pfam" id="PF19040"/>
    </source>
</evidence>
<dbReference type="EMBL" id="VOUP01000002">
    <property type="protein sequence ID" value="TXE31764.1"/>
    <property type="molecule type" value="Genomic_DNA"/>
</dbReference>
<dbReference type="Proteomes" id="UP000321307">
    <property type="component" value="Unassembled WGS sequence"/>
</dbReference>
<dbReference type="RefSeq" id="WP_147838026.1">
    <property type="nucleotide sequence ID" value="NZ_VOUP01000002.1"/>
</dbReference>
<dbReference type="Pfam" id="PF01757">
    <property type="entry name" value="Acyl_transf_3"/>
    <property type="match status" value="1"/>
</dbReference>
<feature type="transmembrane region" description="Helical" evidence="1">
    <location>
        <begin position="12"/>
        <end position="30"/>
    </location>
</feature>
<evidence type="ECO:0000256" key="1">
    <source>
        <dbReference type="SAM" id="Phobius"/>
    </source>
</evidence>
<evidence type="ECO:0000259" key="2">
    <source>
        <dbReference type="Pfam" id="PF01757"/>
    </source>
</evidence>
<keyword evidence="1" id="KW-0472">Membrane</keyword>
<keyword evidence="1" id="KW-1133">Transmembrane helix</keyword>
<reference evidence="4 5" key="1">
    <citation type="submission" date="2019-07" db="EMBL/GenBank/DDBJ databases">
        <title>Serratia strains were isolated from fresh produce.</title>
        <authorList>
            <person name="Cho G.-S."/>
            <person name="Stein M."/>
            <person name="Lee W."/>
            <person name="Suh S.H."/>
            <person name="Franz C.M.A.P."/>
        </authorList>
    </citation>
    <scope>NUCLEOTIDE SEQUENCE [LARGE SCALE GENOMIC DNA]</scope>
    <source>
        <strain evidence="4 5">S17</strain>
    </source>
</reference>
<comment type="caution">
    <text evidence="4">The sequence shown here is derived from an EMBL/GenBank/DDBJ whole genome shotgun (WGS) entry which is preliminary data.</text>
</comment>
<keyword evidence="4" id="KW-0808">Transferase</keyword>
<proteinExistence type="predicted"/>
<dbReference type="GO" id="GO:0009103">
    <property type="term" value="P:lipopolysaccharide biosynthetic process"/>
    <property type="evidence" value="ECO:0007669"/>
    <property type="project" value="TreeGrafter"/>
</dbReference>
<dbReference type="InterPro" id="IPR002656">
    <property type="entry name" value="Acyl_transf_3_dom"/>
</dbReference>
<feature type="transmembrane region" description="Helical" evidence="1">
    <location>
        <begin position="309"/>
        <end position="328"/>
    </location>
</feature>
<evidence type="ECO:0000313" key="4">
    <source>
        <dbReference type="EMBL" id="TXE31764.1"/>
    </source>
</evidence>
<gene>
    <name evidence="4" type="ORF">FOT63_05260</name>
</gene>
<name>A0A9X9C4B4_9GAMM</name>